<reference evidence="1 2" key="1">
    <citation type="journal article" date="2017" name="Chemistry">
        <title>Isolation, Biosynthesis and Chemical Modifications of Rubterolones A-F: Rare Tropolone Alkaloids from Actinomadura sp. 5-2.</title>
        <authorList>
            <person name="Guo H."/>
            <person name="Benndorf R."/>
            <person name="Leichnitz D."/>
            <person name="Klassen J.L."/>
            <person name="Vollmers J."/>
            <person name="Gorls H."/>
            <person name="Steinacker M."/>
            <person name="Weigel C."/>
            <person name="Dahse H.M."/>
            <person name="Kaster A.K."/>
            <person name="de Beer Z.W."/>
            <person name="Poulsen M."/>
            <person name="Beemelmanns C."/>
        </authorList>
    </citation>
    <scope>NUCLEOTIDE SEQUENCE [LARGE SCALE GENOMIC DNA]</scope>
    <source>
        <strain evidence="1 2">5-2</strain>
    </source>
</reference>
<organism evidence="1 2">
    <name type="scientific">Actinomadura rubteroloni</name>
    <dbReference type="NCBI Taxonomy" id="1926885"/>
    <lineage>
        <taxon>Bacteria</taxon>
        <taxon>Bacillati</taxon>
        <taxon>Actinomycetota</taxon>
        <taxon>Actinomycetes</taxon>
        <taxon>Streptosporangiales</taxon>
        <taxon>Thermomonosporaceae</taxon>
        <taxon>Actinomadura</taxon>
    </lineage>
</organism>
<sequence>MFIGGLGRSGSTLLERIVGELPGAFALGEAVHLWQRGVLDGERCGCGATFGECVFWQRVGAEAFGGWDAFDIDAFLELKGSVDRTRFIPSLARRRLAAPLAERVRRHNAVYARLYRAARTAGDARVLIDSSKSASLAHCLRWSDEIDLRIVHVVRDPRAVAHSWAKVVRRPEAADGSAEGEFMARWSPAKTALHWDAQNAGFDVLARRGVPTLRVRYEEFTAEPSGTVRRVARFAGLPDAEPPFEDATTVRLAANHQVAGNPMRFRTGAVELRADEAWKEATGPLHRAVVTAVTAPMLGRYGYSRRIH</sequence>
<dbReference type="Gene3D" id="3.40.50.300">
    <property type="entry name" value="P-loop containing nucleotide triphosphate hydrolases"/>
    <property type="match status" value="1"/>
</dbReference>
<dbReference type="AlphaFoldDB" id="A0A2P4UQ05"/>
<accession>A0A2P4UQ05</accession>
<keyword evidence="2" id="KW-1185">Reference proteome</keyword>
<dbReference type="InterPro" id="IPR027417">
    <property type="entry name" value="P-loop_NTPase"/>
</dbReference>
<evidence type="ECO:0000313" key="2">
    <source>
        <dbReference type="Proteomes" id="UP000242367"/>
    </source>
</evidence>
<dbReference type="InterPro" id="IPR051135">
    <property type="entry name" value="Gal/GlcNAc/GalNAc_ST"/>
</dbReference>
<dbReference type="PANTHER" id="PTHR10704:SF44">
    <property type="entry name" value="LD35051P-RELATED"/>
    <property type="match status" value="1"/>
</dbReference>
<dbReference type="GO" id="GO:0006044">
    <property type="term" value="P:N-acetylglucosamine metabolic process"/>
    <property type="evidence" value="ECO:0007669"/>
    <property type="project" value="TreeGrafter"/>
</dbReference>
<dbReference type="GO" id="GO:0006790">
    <property type="term" value="P:sulfur compound metabolic process"/>
    <property type="evidence" value="ECO:0007669"/>
    <property type="project" value="TreeGrafter"/>
</dbReference>
<evidence type="ECO:0000313" key="1">
    <source>
        <dbReference type="EMBL" id="POM27122.1"/>
    </source>
</evidence>
<dbReference type="GO" id="GO:0001517">
    <property type="term" value="F:N-acetylglucosamine 6-O-sulfotransferase activity"/>
    <property type="evidence" value="ECO:0007669"/>
    <property type="project" value="TreeGrafter"/>
</dbReference>
<dbReference type="PANTHER" id="PTHR10704">
    <property type="entry name" value="CARBOHYDRATE SULFOTRANSFERASE"/>
    <property type="match status" value="1"/>
</dbReference>
<dbReference type="EMBL" id="MTBP01000001">
    <property type="protein sequence ID" value="POM27122.1"/>
    <property type="molecule type" value="Genomic_DNA"/>
</dbReference>
<dbReference type="Pfam" id="PF13469">
    <property type="entry name" value="Sulfotransfer_3"/>
    <property type="match status" value="1"/>
</dbReference>
<proteinExistence type="predicted"/>
<gene>
    <name evidence="1" type="ORF">BTM25_15320</name>
</gene>
<comment type="caution">
    <text evidence="1">The sequence shown here is derived from an EMBL/GenBank/DDBJ whole genome shotgun (WGS) entry which is preliminary data.</text>
</comment>
<name>A0A2P4UQ05_9ACTN</name>
<protein>
    <submittedName>
        <fullName evidence="1">Sulfotransferase domain protein</fullName>
    </submittedName>
</protein>
<dbReference type="SUPFAM" id="SSF52540">
    <property type="entry name" value="P-loop containing nucleoside triphosphate hydrolases"/>
    <property type="match status" value="1"/>
</dbReference>
<keyword evidence="1" id="KW-0808">Transferase</keyword>
<dbReference type="Proteomes" id="UP000242367">
    <property type="component" value="Unassembled WGS sequence"/>
</dbReference>